<keyword evidence="1" id="KW-1133">Transmembrane helix</keyword>
<evidence type="ECO:0000313" key="2">
    <source>
        <dbReference type="EMBL" id="UTW04509.1"/>
    </source>
</evidence>
<keyword evidence="3" id="KW-1185">Reference proteome</keyword>
<accession>A0ABY5GXL6</accession>
<name>A0ABY5GXL6_9GAMM</name>
<evidence type="ECO:0000256" key="1">
    <source>
        <dbReference type="SAM" id="Phobius"/>
    </source>
</evidence>
<evidence type="ECO:0000313" key="3">
    <source>
        <dbReference type="Proteomes" id="UP001059950"/>
    </source>
</evidence>
<gene>
    <name evidence="2" type="ORF">KDX31_05750</name>
</gene>
<reference evidence="2" key="1">
    <citation type="submission" date="2021-04" db="EMBL/GenBank/DDBJ databases">
        <title>Oceanospirillales bacteria with DddD are important DMSP degraders in coastal seawater.</title>
        <authorList>
            <person name="Liu J."/>
        </authorList>
    </citation>
    <scope>NUCLEOTIDE SEQUENCE</scope>
    <source>
        <strain evidence="2">GY6</strain>
    </source>
</reference>
<dbReference type="EMBL" id="CP073344">
    <property type="protein sequence ID" value="UTW04509.1"/>
    <property type="molecule type" value="Genomic_DNA"/>
</dbReference>
<feature type="transmembrane region" description="Helical" evidence="1">
    <location>
        <begin position="12"/>
        <end position="33"/>
    </location>
</feature>
<proteinExistence type="predicted"/>
<feature type="transmembrane region" description="Helical" evidence="1">
    <location>
        <begin position="45"/>
        <end position="65"/>
    </location>
</feature>
<keyword evidence="1" id="KW-0472">Membrane</keyword>
<keyword evidence="1" id="KW-0812">Transmembrane</keyword>
<dbReference type="Proteomes" id="UP001059950">
    <property type="component" value="Chromosome"/>
</dbReference>
<organism evidence="2 3">
    <name type="scientific">Amphritea atlantica</name>
    <dbReference type="NCBI Taxonomy" id="355243"/>
    <lineage>
        <taxon>Bacteria</taxon>
        <taxon>Pseudomonadati</taxon>
        <taxon>Pseudomonadota</taxon>
        <taxon>Gammaproteobacteria</taxon>
        <taxon>Oceanospirillales</taxon>
        <taxon>Oceanospirillaceae</taxon>
        <taxon>Amphritea</taxon>
    </lineage>
</organism>
<sequence length="197" mass="22658">MVRFIKWFWRGWPFWIVMGLAYFHYFMVSQGYIQPEDVNPRVALVSQIMGGLLVLASIDSNIGLFHNKNLWQLFIVWLKDFPMFSKNKVIQASMTIMETKGGAAFISAYGTPETLEEKVELLFKQVDSLRHDLTILGQETKAQINKSHDELREVIQQTQDSIEDVKGKMTALVTDGIKVQYFGVNMLIYGSITSYFT</sequence>
<protein>
    <submittedName>
        <fullName evidence="2">Uncharacterized protein</fullName>
    </submittedName>
</protein>